<feature type="coiled-coil region" evidence="1">
    <location>
        <begin position="135"/>
        <end position="187"/>
    </location>
</feature>
<keyword evidence="1" id="KW-0175">Coiled coil</keyword>
<evidence type="ECO:0000313" key="3">
    <source>
        <dbReference type="Proteomes" id="UP000600918"/>
    </source>
</evidence>
<reference evidence="2" key="1">
    <citation type="journal article" date="2020" name="G3 (Bethesda)">
        <title>High-Quality Assemblies for Three Invasive Social Wasps from the &lt;i&gt;Vespula&lt;/i&gt; Genus.</title>
        <authorList>
            <person name="Harrop T.W.R."/>
            <person name="Guhlin J."/>
            <person name="McLaughlin G.M."/>
            <person name="Permina E."/>
            <person name="Stockwell P."/>
            <person name="Gilligan J."/>
            <person name="Le Lec M.F."/>
            <person name="Gruber M.A.M."/>
            <person name="Quinn O."/>
            <person name="Lovegrove M."/>
            <person name="Duncan E.J."/>
            <person name="Remnant E.J."/>
            <person name="Van Eeckhoven J."/>
            <person name="Graham B."/>
            <person name="Knapp R.A."/>
            <person name="Langford K.W."/>
            <person name="Kronenberg Z."/>
            <person name="Press M.O."/>
            <person name="Eacker S.M."/>
            <person name="Wilson-Rankin E.E."/>
            <person name="Purcell J."/>
            <person name="Lester P.J."/>
            <person name="Dearden P.K."/>
        </authorList>
    </citation>
    <scope>NUCLEOTIDE SEQUENCE</scope>
    <source>
        <strain evidence="2">Volc-1</strain>
    </source>
</reference>
<organism evidence="2 3">
    <name type="scientific">Vespula pensylvanica</name>
    <name type="common">Western yellow jacket</name>
    <name type="synonym">Wasp</name>
    <dbReference type="NCBI Taxonomy" id="30213"/>
    <lineage>
        <taxon>Eukaryota</taxon>
        <taxon>Metazoa</taxon>
        <taxon>Ecdysozoa</taxon>
        <taxon>Arthropoda</taxon>
        <taxon>Hexapoda</taxon>
        <taxon>Insecta</taxon>
        <taxon>Pterygota</taxon>
        <taxon>Neoptera</taxon>
        <taxon>Endopterygota</taxon>
        <taxon>Hymenoptera</taxon>
        <taxon>Apocrita</taxon>
        <taxon>Aculeata</taxon>
        <taxon>Vespoidea</taxon>
        <taxon>Vespidae</taxon>
        <taxon>Vespinae</taxon>
        <taxon>Vespula</taxon>
    </lineage>
</organism>
<comment type="caution">
    <text evidence="2">The sequence shown here is derived from an EMBL/GenBank/DDBJ whole genome shotgun (WGS) entry which is preliminary data.</text>
</comment>
<proteinExistence type="predicted"/>
<gene>
    <name evidence="2" type="ORF">H0235_011793</name>
</gene>
<accession>A0A834NSI9</accession>
<keyword evidence="3" id="KW-1185">Reference proteome</keyword>
<dbReference type="EMBL" id="JACSDY010000010">
    <property type="protein sequence ID" value="KAF7417262.1"/>
    <property type="molecule type" value="Genomic_DNA"/>
</dbReference>
<evidence type="ECO:0000313" key="2">
    <source>
        <dbReference type="EMBL" id="KAF7417262.1"/>
    </source>
</evidence>
<dbReference type="Proteomes" id="UP000600918">
    <property type="component" value="Unassembled WGS sequence"/>
</dbReference>
<protein>
    <submittedName>
        <fullName evidence="2">Uncharacterized protein</fullName>
    </submittedName>
</protein>
<sequence>MENIPELNDLDIFCAEQQLREKIYELQEKSNLKRYIFVDEQAMLEKTQKELLETRHSLYNSKSILENENQINDELKMQLSAAVAMINRLEDEKMKTYIEHIQLKVNYDAMINERNSLIEQTKATKLEIIDSNIKLQTAEDEISNLKMLNKNLEESLTMLRDNTLQMIATAESEIAKLKKEHQYLQQSCQNIIDLNKRLQIFGLCAHSIHQRDKIEIQRLQCKLNSLSSDISNHPDSNTMLHPEIQKLCVKYWFFNIDSIVSLLYITTPEEKQSQKHNEIKKLFNVNDYKNTVNVHCQGVKSQSPITGPYEAS</sequence>
<name>A0A834NSI9_VESPE</name>
<evidence type="ECO:0000256" key="1">
    <source>
        <dbReference type="SAM" id="Coils"/>
    </source>
</evidence>
<dbReference type="AlphaFoldDB" id="A0A834NSI9"/>